<keyword evidence="2" id="KW-1185">Reference proteome</keyword>
<dbReference type="AlphaFoldDB" id="A0A841KTE1"/>
<evidence type="ECO:0000313" key="1">
    <source>
        <dbReference type="EMBL" id="MBB6216687.1"/>
    </source>
</evidence>
<dbReference type="EMBL" id="JACHEN010000016">
    <property type="protein sequence ID" value="MBB6216687.1"/>
    <property type="molecule type" value="Genomic_DNA"/>
</dbReference>
<sequence>MKTQNYNVEVMDHMKECGFVSCIHCASGYCTNGNSCDLYERHLKQED</sequence>
<proteinExistence type="predicted"/>
<accession>A0A841KTE1</accession>
<comment type="caution">
    <text evidence="1">The sequence shown here is derived from an EMBL/GenBank/DDBJ whole genome shotgun (WGS) entry which is preliminary data.</text>
</comment>
<evidence type="ECO:0000313" key="2">
    <source>
        <dbReference type="Proteomes" id="UP000579281"/>
    </source>
</evidence>
<dbReference type="Proteomes" id="UP000579281">
    <property type="component" value="Unassembled WGS sequence"/>
</dbReference>
<reference evidence="1 2" key="1">
    <citation type="submission" date="2020-08" db="EMBL/GenBank/DDBJ databases">
        <title>Genomic Encyclopedia of Type Strains, Phase IV (KMG-IV): sequencing the most valuable type-strain genomes for metagenomic binning, comparative biology and taxonomic classification.</title>
        <authorList>
            <person name="Goeker M."/>
        </authorList>
    </citation>
    <scope>NUCLEOTIDE SEQUENCE [LARGE SCALE GENOMIC DNA]</scope>
    <source>
        <strain evidence="1 2">DSM 103526</strain>
    </source>
</reference>
<gene>
    <name evidence="1" type="ORF">HNQ80_002791</name>
</gene>
<name>A0A841KTE1_9FIRM</name>
<dbReference type="RefSeq" id="WP_184311205.1">
    <property type="nucleotide sequence ID" value="NZ_JACHEN010000016.1"/>
</dbReference>
<protein>
    <submittedName>
        <fullName evidence="1">Uncharacterized protein</fullName>
    </submittedName>
</protein>
<organism evidence="1 2">
    <name type="scientific">Anaerosolibacter carboniphilus</name>
    <dbReference type="NCBI Taxonomy" id="1417629"/>
    <lineage>
        <taxon>Bacteria</taxon>
        <taxon>Bacillati</taxon>
        <taxon>Bacillota</taxon>
        <taxon>Clostridia</taxon>
        <taxon>Peptostreptococcales</taxon>
        <taxon>Thermotaleaceae</taxon>
        <taxon>Anaerosolibacter</taxon>
    </lineage>
</organism>